<dbReference type="EMBL" id="CP011542">
    <property type="protein sequence ID" value="AKK05051.1"/>
    <property type="molecule type" value="Genomic_DNA"/>
</dbReference>
<sequence length="165" mass="18562">MNLSPTMDGAMGNGHDCIPREVFTHFDFGDDDGWKAYLSVEPGRHQKGLHEWATFIRLAQNGHTIVVRSERETPGVKNPDLLFNGEVAEAKTPRGDGVDTIARNVRAASKQAQTIIIDLLQSERDPAQAWQEIQTAAARYGANGRIRRYLLLLKDRTERWGYVEC</sequence>
<gene>
    <name evidence="2" type="ORF">CMUST_03535</name>
</gene>
<evidence type="ECO:0000313" key="2">
    <source>
        <dbReference type="EMBL" id="AKK05051.1"/>
    </source>
</evidence>
<proteinExistence type="predicted"/>
<dbReference type="Gene3D" id="3.40.1350.120">
    <property type="match status" value="1"/>
</dbReference>
<dbReference type="PATRIC" id="fig|571915.4.peg.750"/>
<organism evidence="2 3">
    <name type="scientific">Corynebacterium mustelae</name>
    <dbReference type="NCBI Taxonomy" id="571915"/>
    <lineage>
        <taxon>Bacteria</taxon>
        <taxon>Bacillati</taxon>
        <taxon>Actinomycetota</taxon>
        <taxon>Actinomycetes</taxon>
        <taxon>Mycobacteriales</taxon>
        <taxon>Corynebacteriaceae</taxon>
        <taxon>Corynebacterium</taxon>
    </lineage>
</organism>
<feature type="domain" description="tRNA nuclease CdiA C-terminal" evidence="1">
    <location>
        <begin position="77"/>
        <end position="137"/>
    </location>
</feature>
<name>A0A0G3GV41_9CORY</name>
<evidence type="ECO:0000313" key="3">
    <source>
        <dbReference type="Proteomes" id="UP000035199"/>
    </source>
</evidence>
<reference evidence="3" key="2">
    <citation type="submission" date="2015-05" db="EMBL/GenBank/DDBJ databases">
        <title>Complete genome sequence of Corynebacterium mustelae DSM 45274, isolated from various tissues of a male ferret with lethal sepsis.</title>
        <authorList>
            <person name="Ruckert C."/>
            <person name="Albersmeier A."/>
            <person name="Winkler A."/>
            <person name="Tauch A."/>
        </authorList>
    </citation>
    <scope>NUCLEOTIDE SEQUENCE [LARGE SCALE GENOMIC DNA]</scope>
    <source>
        <strain evidence="3">DSM 45274</strain>
    </source>
</reference>
<dbReference type="Pfam" id="PF18451">
    <property type="entry name" value="CdiA_C"/>
    <property type="match status" value="1"/>
</dbReference>
<keyword evidence="3" id="KW-1185">Reference proteome</keyword>
<dbReference type="RefSeq" id="WP_144414116.1">
    <property type="nucleotide sequence ID" value="NZ_CP011542.1"/>
</dbReference>
<dbReference type="Proteomes" id="UP000035199">
    <property type="component" value="Chromosome"/>
</dbReference>
<dbReference type="OrthoDB" id="4846886at2"/>
<dbReference type="KEGG" id="cmv:CMUST_03535"/>
<dbReference type="AlphaFoldDB" id="A0A0G3GV41"/>
<dbReference type="InterPro" id="IPR040559">
    <property type="entry name" value="CdiA_C"/>
</dbReference>
<protein>
    <recommendedName>
        <fullName evidence="1">tRNA nuclease CdiA C-terminal domain-containing protein</fullName>
    </recommendedName>
</protein>
<reference evidence="2 3" key="1">
    <citation type="journal article" date="2015" name="Genome Announc.">
        <title>Complete Genome Sequence of the Type Strain Corynebacterium mustelae DSM 45274, Isolated from Various Tissues of a Male Ferret with Lethal Sepsis.</title>
        <authorList>
            <person name="Ruckert C."/>
            <person name="Eimer J."/>
            <person name="Winkler A."/>
            <person name="Tauch A."/>
        </authorList>
    </citation>
    <scope>NUCLEOTIDE SEQUENCE [LARGE SCALE GENOMIC DNA]</scope>
    <source>
        <strain evidence="2 3">DSM 45274</strain>
    </source>
</reference>
<dbReference type="STRING" id="571915.CMUST_03535"/>
<evidence type="ECO:0000259" key="1">
    <source>
        <dbReference type="Pfam" id="PF18451"/>
    </source>
</evidence>
<accession>A0A0G3GV41</accession>